<dbReference type="PANTHER" id="PTHR20854:SF4">
    <property type="entry name" value="INOSITOL-1-MONOPHOSPHATASE-RELATED"/>
    <property type="match status" value="1"/>
</dbReference>
<accession>A0ABT1LFV8</accession>
<comment type="caution">
    <text evidence="5">The sequence shown here is derived from an EMBL/GenBank/DDBJ whole genome shotgun (WGS) entry which is preliminary data.</text>
</comment>
<dbReference type="Gene3D" id="3.40.190.80">
    <property type="match status" value="1"/>
</dbReference>
<reference evidence="5 6" key="1">
    <citation type="submission" date="2022-07" db="EMBL/GenBank/DDBJ databases">
        <authorList>
            <person name="Li W.-J."/>
            <person name="Deng Q.-Q."/>
        </authorList>
    </citation>
    <scope>NUCLEOTIDE SEQUENCE [LARGE SCALE GENOMIC DNA]</scope>
    <source>
        <strain evidence="5 6">SYSU M60028</strain>
    </source>
</reference>
<keyword evidence="3" id="KW-0378">Hydrolase</keyword>
<dbReference type="InterPro" id="IPR020583">
    <property type="entry name" value="Inositol_monoP_metal-BS"/>
</dbReference>
<dbReference type="RefSeq" id="WP_254744917.1">
    <property type="nucleotide sequence ID" value="NZ_JANCLU010000020.1"/>
</dbReference>
<gene>
    <name evidence="5" type="ORF">NK718_17495</name>
</gene>
<evidence type="ECO:0000313" key="5">
    <source>
        <dbReference type="EMBL" id="MCP8940324.1"/>
    </source>
</evidence>
<comment type="similarity">
    <text evidence="1">Belongs to the inositol monophosphatase superfamily.</text>
</comment>
<dbReference type="Gene3D" id="3.30.540.10">
    <property type="entry name" value="Fructose-1,6-Bisphosphatase, subunit A, domain 1"/>
    <property type="match status" value="1"/>
</dbReference>
<dbReference type="EMBL" id="JANCLU010000020">
    <property type="protein sequence ID" value="MCP8940324.1"/>
    <property type="molecule type" value="Genomic_DNA"/>
</dbReference>
<keyword evidence="4" id="KW-0460">Magnesium</keyword>
<dbReference type="Proteomes" id="UP001205890">
    <property type="component" value="Unassembled WGS sequence"/>
</dbReference>
<name>A0ABT1LFV8_9HYPH</name>
<evidence type="ECO:0000256" key="2">
    <source>
        <dbReference type="ARBA" id="ARBA00022723"/>
    </source>
</evidence>
<organism evidence="5 6">
    <name type="scientific">Alsobacter ponti</name>
    <dbReference type="NCBI Taxonomy" id="2962936"/>
    <lineage>
        <taxon>Bacteria</taxon>
        <taxon>Pseudomonadati</taxon>
        <taxon>Pseudomonadota</taxon>
        <taxon>Alphaproteobacteria</taxon>
        <taxon>Hyphomicrobiales</taxon>
        <taxon>Alsobacteraceae</taxon>
        <taxon>Alsobacter</taxon>
    </lineage>
</organism>
<dbReference type="PANTHER" id="PTHR20854">
    <property type="entry name" value="INOSITOL MONOPHOSPHATASE"/>
    <property type="match status" value="1"/>
</dbReference>
<sequence>MTFTERDHATLAEILVAAARREVMPRFRNLAAGDIREKQSATDLVTEADEAAERAICADLAKAFPAAALIGEEGVAADPRLVEALAEADLAFVIDPVDGTLNYASGLPVFATMAAAIVKGEVVACVIHDPVLDDSAMARRGEGAWMQHADGRRDALRAAAPAPLPAMTGMVSWRYFPEPMRSRLPSRFPQVTDVSGLRCCGQEYRLAAAGKCHFLAYGRLMPWDHAPGSLLMREAGAHVATIDGEAYRPWPIGTGLLCAPDRESWDTLREALFAE</sequence>
<dbReference type="SUPFAM" id="SSF56655">
    <property type="entry name" value="Carbohydrate phosphatase"/>
    <property type="match status" value="1"/>
</dbReference>
<dbReference type="InterPro" id="IPR000760">
    <property type="entry name" value="Inositol_monophosphatase-like"/>
</dbReference>
<dbReference type="PRINTS" id="PR00377">
    <property type="entry name" value="IMPHPHTASES"/>
</dbReference>
<keyword evidence="6" id="KW-1185">Reference proteome</keyword>
<protein>
    <submittedName>
        <fullName evidence="5">Inositol monophosphatase</fullName>
    </submittedName>
</protein>
<evidence type="ECO:0000256" key="1">
    <source>
        <dbReference type="ARBA" id="ARBA00009759"/>
    </source>
</evidence>
<evidence type="ECO:0000256" key="3">
    <source>
        <dbReference type="ARBA" id="ARBA00022801"/>
    </source>
</evidence>
<evidence type="ECO:0000256" key="4">
    <source>
        <dbReference type="ARBA" id="ARBA00022842"/>
    </source>
</evidence>
<dbReference type="PROSITE" id="PS00629">
    <property type="entry name" value="IMP_1"/>
    <property type="match status" value="1"/>
</dbReference>
<evidence type="ECO:0000313" key="6">
    <source>
        <dbReference type="Proteomes" id="UP001205890"/>
    </source>
</evidence>
<dbReference type="Pfam" id="PF00459">
    <property type="entry name" value="Inositol_P"/>
    <property type="match status" value="1"/>
</dbReference>
<proteinExistence type="inferred from homology"/>
<keyword evidence="2" id="KW-0479">Metal-binding</keyword>